<dbReference type="PROSITE" id="PS50296">
    <property type="entry name" value="SUI1"/>
    <property type="match status" value="1"/>
</dbReference>
<evidence type="ECO:0000256" key="3">
    <source>
        <dbReference type="ARBA" id="ARBA00022917"/>
    </source>
</evidence>
<evidence type="ECO:0000256" key="1">
    <source>
        <dbReference type="ARBA" id="ARBA00005422"/>
    </source>
</evidence>
<reference evidence="6" key="1">
    <citation type="journal article" date="2014" name="Int. J. Syst. Evol. Microbiol.">
        <title>Complete genome sequence of Corynebacterium casei LMG S-19264T (=DSM 44701T), isolated from a smear-ripened cheese.</title>
        <authorList>
            <consortium name="US DOE Joint Genome Institute (JGI-PGF)"/>
            <person name="Walter F."/>
            <person name="Albersmeier A."/>
            <person name="Kalinowski J."/>
            <person name="Ruckert C."/>
        </authorList>
    </citation>
    <scope>NUCLEOTIDE SEQUENCE</scope>
    <source>
        <strain evidence="6">JCM 13583</strain>
    </source>
</reference>
<gene>
    <name evidence="6" type="ORF">GCM10007108_07660</name>
</gene>
<comment type="similarity">
    <text evidence="1 4">Belongs to the SUI1 family.</text>
</comment>
<dbReference type="HAMAP" id="MF_00604">
    <property type="entry name" value="SUI1"/>
    <property type="match status" value="1"/>
</dbReference>
<dbReference type="CDD" id="cd11567">
    <property type="entry name" value="YciH_like"/>
    <property type="match status" value="1"/>
</dbReference>
<dbReference type="Gene3D" id="3.30.780.10">
    <property type="entry name" value="SUI1-like domain"/>
    <property type="match status" value="1"/>
</dbReference>
<sequence length="99" mass="11239">MKDKNFTGIPKELQPWEGFSRDTQTVKISVDKRRYGKSVTIIEGIDPKAENIQEIAKTLKKKVASGGTVKDGRIIELQGDHRETVKKHLEEMGFRTEVV</sequence>
<dbReference type="RefSeq" id="WP_188680470.1">
    <property type="nucleotide sequence ID" value="NZ_BMNY01000001.1"/>
</dbReference>
<feature type="domain" description="SUI1" evidence="5">
    <location>
        <begin position="26"/>
        <end position="93"/>
    </location>
</feature>
<evidence type="ECO:0000313" key="6">
    <source>
        <dbReference type="EMBL" id="GGM72005.1"/>
    </source>
</evidence>
<dbReference type="PANTHER" id="PTHR12789">
    <property type="entry name" value="DENSITY-REGULATED PROTEIN HOMOLOG"/>
    <property type="match status" value="1"/>
</dbReference>
<protein>
    <recommendedName>
        <fullName evidence="4">Protein translation factor SUI1 homolog</fullName>
    </recommendedName>
</protein>
<dbReference type="Proteomes" id="UP000632195">
    <property type="component" value="Unassembled WGS sequence"/>
</dbReference>
<keyword evidence="7" id="KW-1185">Reference proteome</keyword>
<dbReference type="GO" id="GO:0001731">
    <property type="term" value="P:formation of translation preinitiation complex"/>
    <property type="evidence" value="ECO:0007669"/>
    <property type="project" value="TreeGrafter"/>
</dbReference>
<dbReference type="AlphaFoldDB" id="A0AA37BQU8"/>
<reference evidence="6" key="2">
    <citation type="submission" date="2022-09" db="EMBL/GenBank/DDBJ databases">
        <authorList>
            <person name="Sun Q."/>
            <person name="Ohkuma M."/>
        </authorList>
    </citation>
    <scope>NUCLEOTIDE SEQUENCE</scope>
    <source>
        <strain evidence="6">JCM 13583</strain>
    </source>
</reference>
<evidence type="ECO:0000256" key="4">
    <source>
        <dbReference type="HAMAP-Rule" id="MF_00604"/>
    </source>
</evidence>
<dbReference type="SUPFAM" id="SSF55159">
    <property type="entry name" value="eIF1-like"/>
    <property type="match status" value="1"/>
</dbReference>
<name>A0AA37BQU8_9ARCH</name>
<keyword evidence="2 4" id="KW-0810">Translation regulation</keyword>
<dbReference type="InterPro" id="IPR036877">
    <property type="entry name" value="SUI1_dom_sf"/>
</dbReference>
<comment type="caution">
    <text evidence="6">The sequence shown here is derived from an EMBL/GenBank/DDBJ whole genome shotgun (WGS) entry which is preliminary data.</text>
</comment>
<dbReference type="Pfam" id="PF01253">
    <property type="entry name" value="SUI1"/>
    <property type="match status" value="1"/>
</dbReference>
<dbReference type="InterPro" id="IPR001950">
    <property type="entry name" value="SUI1"/>
</dbReference>
<dbReference type="InterPro" id="IPR005872">
    <property type="entry name" value="SUI1_arc_bac"/>
</dbReference>
<dbReference type="NCBIfam" id="NF002096">
    <property type="entry name" value="PRK00939.1"/>
    <property type="match status" value="1"/>
</dbReference>
<dbReference type="GO" id="GO:0002188">
    <property type="term" value="P:translation reinitiation"/>
    <property type="evidence" value="ECO:0007669"/>
    <property type="project" value="TreeGrafter"/>
</dbReference>
<dbReference type="GO" id="GO:0003743">
    <property type="term" value="F:translation initiation factor activity"/>
    <property type="evidence" value="ECO:0007669"/>
    <property type="project" value="InterPro"/>
</dbReference>
<accession>A0AA37BQU8</accession>
<dbReference type="InterPro" id="IPR022851">
    <property type="entry name" value="SUI1_arc"/>
</dbReference>
<keyword evidence="3 4" id="KW-0648">Protein biosynthesis</keyword>
<evidence type="ECO:0000256" key="2">
    <source>
        <dbReference type="ARBA" id="ARBA00022845"/>
    </source>
</evidence>
<evidence type="ECO:0000259" key="5">
    <source>
        <dbReference type="PROSITE" id="PS50296"/>
    </source>
</evidence>
<dbReference type="InterPro" id="IPR050318">
    <property type="entry name" value="DENR/SUI1_TIF"/>
</dbReference>
<evidence type="ECO:0000313" key="7">
    <source>
        <dbReference type="Proteomes" id="UP000632195"/>
    </source>
</evidence>
<proteinExistence type="inferred from homology"/>
<organism evidence="6 7">
    <name type="scientific">Thermogymnomonas acidicola</name>
    <dbReference type="NCBI Taxonomy" id="399579"/>
    <lineage>
        <taxon>Archaea</taxon>
        <taxon>Methanobacteriati</taxon>
        <taxon>Thermoplasmatota</taxon>
        <taxon>Thermoplasmata</taxon>
        <taxon>Thermoplasmatales</taxon>
        <taxon>Thermogymnomonas</taxon>
    </lineage>
</organism>
<dbReference type="EMBL" id="BMNY01000001">
    <property type="protein sequence ID" value="GGM72005.1"/>
    <property type="molecule type" value="Genomic_DNA"/>
</dbReference>
<dbReference type="GO" id="GO:0006417">
    <property type="term" value="P:regulation of translation"/>
    <property type="evidence" value="ECO:0007669"/>
    <property type="project" value="UniProtKB-UniRule"/>
</dbReference>
<dbReference type="PANTHER" id="PTHR12789:SF0">
    <property type="entry name" value="DENSITY-REGULATED PROTEIN"/>
    <property type="match status" value="1"/>
</dbReference>
<dbReference type="GO" id="GO:0003729">
    <property type="term" value="F:mRNA binding"/>
    <property type="evidence" value="ECO:0007669"/>
    <property type="project" value="TreeGrafter"/>
</dbReference>